<dbReference type="AlphaFoldDB" id="A0AAU8G0H1"/>
<evidence type="ECO:0000313" key="4">
    <source>
        <dbReference type="EMBL" id="XCH30358.1"/>
    </source>
</evidence>
<keyword evidence="2" id="KW-1133">Transmembrane helix</keyword>
<evidence type="ECO:0000256" key="3">
    <source>
        <dbReference type="SAM" id="SignalP"/>
    </source>
</evidence>
<protein>
    <recommendedName>
        <fullName evidence="5">Peptidase M1 membrane alanine aminopeptidase domain-containing protein</fullName>
    </recommendedName>
</protein>
<keyword evidence="2" id="KW-0472">Membrane</keyword>
<accession>A0AAU8G0H1</accession>
<feature type="signal peptide" evidence="3">
    <location>
        <begin position="1"/>
        <end position="35"/>
    </location>
</feature>
<dbReference type="RefSeq" id="WP_353708300.1">
    <property type="nucleotide sequence ID" value="NZ_CP159290.1"/>
</dbReference>
<feature type="region of interest" description="Disordered" evidence="1">
    <location>
        <begin position="648"/>
        <end position="716"/>
    </location>
</feature>
<name>A0AAU8G0H1_9MICO</name>
<feature type="chain" id="PRO_5043616641" description="Peptidase M1 membrane alanine aminopeptidase domain-containing protein" evidence="3">
    <location>
        <begin position="36"/>
        <end position="716"/>
    </location>
</feature>
<keyword evidence="2" id="KW-0812">Transmembrane</keyword>
<gene>
    <name evidence="4" type="ORF">ABRQ22_01275</name>
</gene>
<feature type="transmembrane region" description="Helical" evidence="2">
    <location>
        <begin position="621"/>
        <end position="642"/>
    </location>
</feature>
<reference evidence="4" key="1">
    <citation type="submission" date="2024-06" db="EMBL/GenBank/DDBJ databases">
        <title>Complete genome sequence of the cellulolytic actinobacterium, Cellulosimicrobium ES-005.</title>
        <authorList>
            <person name="Matthews C.T."/>
            <person name="Underwood K.D."/>
            <person name="Ghanchi K.M."/>
            <person name="Fields S.D."/>
            <person name="Gardner S.G."/>
        </authorList>
    </citation>
    <scope>NUCLEOTIDE SEQUENCE</scope>
    <source>
        <strain evidence="4">ES-005</strain>
    </source>
</reference>
<keyword evidence="3" id="KW-0732">Signal</keyword>
<organism evidence="4">
    <name type="scientific">Cellulosimicrobium sp. ES-005</name>
    <dbReference type="NCBI Taxonomy" id="3163031"/>
    <lineage>
        <taxon>Bacteria</taxon>
        <taxon>Bacillati</taxon>
        <taxon>Actinomycetota</taxon>
        <taxon>Actinomycetes</taxon>
        <taxon>Micrococcales</taxon>
        <taxon>Promicromonosporaceae</taxon>
        <taxon>Cellulosimicrobium</taxon>
    </lineage>
</organism>
<sequence>MVAGRVRRARWTARAGSGVALVCAVLLGVPTVATADPGDGLSETSRTRYEVDGSGPVRVTVTTTIRNEQPASGMYVYYWDAYGIPVPASATDVTATSGGTTLPVTIEPTEDPSTRIAGVSFSPLNYGRERTVEWSYTIPGEPIRSEGYTRVGPGYATFAVNAAGDPGQVTVEIATPTSMDFDSTWDGFTPILDGETRTHRATESTDDYGTWAFVSLRDPEQADETSVDIGGNELVLESFPGDTEWSGFVEEQVVAGMPVLERAVGMPWPGSLERIREDVSPGVLGYAWFDSGSWEIVIPEDLDAGLLFHELSHAWLAGDRFADRWVYEGLAEVVGQRVAAETGGPAEPRPAPARDAADALPLAAWQEVDLDDGGGAAEEYAYAAAWTAMSELVGGLDEDALGGLVAAAYAGESAYDEPGALDHPGVTDGRRLLDLVEVRGGVTGAEATYRTWVADDAEAALLDARAPAREAYAVLDEADGAWSPPSGLRAAMTDWAFDDAEAARAAIGTDAAAAAGQVQEAARAAGLPDPAAVREQYEGAASAEEYAVLATVLPRTVEVVGSVGDAVAAASGGGPLADLGRLLLDVDGSVADARAALDAGRLDDAATAADDASSRAAAAPWLGTGSVLLVLVALAGVVVLLVRRRARRRTQPEGVPAVDGARPDDGTPAADATPVADVTPAEGAPTGGDEPTSGEEGSPGQRPSAPSERATSVPST</sequence>
<evidence type="ECO:0008006" key="5">
    <source>
        <dbReference type="Google" id="ProtNLM"/>
    </source>
</evidence>
<evidence type="ECO:0000256" key="1">
    <source>
        <dbReference type="SAM" id="MobiDB-lite"/>
    </source>
</evidence>
<dbReference type="EMBL" id="CP159290">
    <property type="protein sequence ID" value="XCH30358.1"/>
    <property type="molecule type" value="Genomic_DNA"/>
</dbReference>
<evidence type="ECO:0000256" key="2">
    <source>
        <dbReference type="SAM" id="Phobius"/>
    </source>
</evidence>
<proteinExistence type="predicted"/>